<dbReference type="SUPFAM" id="SSF47699">
    <property type="entry name" value="Bifunctional inhibitor/lipid-transfer protein/seed storage 2S albumin"/>
    <property type="match status" value="1"/>
</dbReference>
<keyword evidence="2" id="KW-0732">Signal</keyword>
<feature type="signal peptide" evidence="2">
    <location>
        <begin position="1"/>
        <end position="24"/>
    </location>
</feature>
<dbReference type="PANTHER" id="PTHR31731">
    <property type="match status" value="1"/>
</dbReference>
<comment type="caution">
    <text evidence="4">The sequence shown here is derived from an EMBL/GenBank/DDBJ whole genome shotgun (WGS) entry which is preliminary data.</text>
</comment>
<dbReference type="CDD" id="cd01958">
    <property type="entry name" value="HPS_like"/>
    <property type="match status" value="1"/>
</dbReference>
<dbReference type="InterPro" id="IPR036312">
    <property type="entry name" value="Bifun_inhib/LTP/seed_sf"/>
</dbReference>
<proteinExistence type="inferred from homology"/>
<evidence type="ECO:0000259" key="3">
    <source>
        <dbReference type="SMART" id="SM00499"/>
    </source>
</evidence>
<gene>
    <name evidence="4" type="ORF">PIB30_037489</name>
</gene>
<protein>
    <recommendedName>
        <fullName evidence="3">Bifunctional inhibitor/plant lipid transfer protein/seed storage helical domain-containing protein</fullName>
    </recommendedName>
</protein>
<comment type="similarity">
    <text evidence="1">Belongs to the plant LTP family. PEARLI1 subfamily.</text>
</comment>
<sequence length="127" mass="13371">MASNKSVTSASFVVLLLLFTTVSSTTLAPSSLTTLAPSTSSWVVENDKCPINVLKLAVCARVLLLGPSDPPYEPCCSLISGLVDLEAGLCLCTAIKAKILGIISIDLPVAFSLVLNNCRRKHSYNCA</sequence>
<organism evidence="4 5">
    <name type="scientific">Stylosanthes scabra</name>
    <dbReference type="NCBI Taxonomy" id="79078"/>
    <lineage>
        <taxon>Eukaryota</taxon>
        <taxon>Viridiplantae</taxon>
        <taxon>Streptophyta</taxon>
        <taxon>Embryophyta</taxon>
        <taxon>Tracheophyta</taxon>
        <taxon>Spermatophyta</taxon>
        <taxon>Magnoliopsida</taxon>
        <taxon>eudicotyledons</taxon>
        <taxon>Gunneridae</taxon>
        <taxon>Pentapetalae</taxon>
        <taxon>rosids</taxon>
        <taxon>fabids</taxon>
        <taxon>Fabales</taxon>
        <taxon>Fabaceae</taxon>
        <taxon>Papilionoideae</taxon>
        <taxon>50 kb inversion clade</taxon>
        <taxon>dalbergioids sensu lato</taxon>
        <taxon>Dalbergieae</taxon>
        <taxon>Pterocarpus clade</taxon>
        <taxon>Stylosanthes</taxon>
    </lineage>
</organism>
<evidence type="ECO:0000313" key="5">
    <source>
        <dbReference type="Proteomes" id="UP001341840"/>
    </source>
</evidence>
<accession>A0ABU6WGP1</accession>
<evidence type="ECO:0000256" key="1">
    <source>
        <dbReference type="ARBA" id="ARBA00008965"/>
    </source>
</evidence>
<dbReference type="InterPro" id="IPR051636">
    <property type="entry name" value="Plant_LTP/defense-related"/>
</dbReference>
<dbReference type="Pfam" id="PF14547">
    <property type="entry name" value="Hydrophob_seed"/>
    <property type="match status" value="1"/>
</dbReference>
<dbReference type="EMBL" id="JASCZI010181431">
    <property type="protein sequence ID" value="MED6183398.1"/>
    <property type="molecule type" value="Genomic_DNA"/>
</dbReference>
<evidence type="ECO:0000313" key="4">
    <source>
        <dbReference type="EMBL" id="MED6183398.1"/>
    </source>
</evidence>
<feature type="domain" description="Bifunctional inhibitor/plant lipid transfer protein/seed storage helical" evidence="3">
    <location>
        <begin position="49"/>
        <end position="126"/>
    </location>
</feature>
<keyword evidence="5" id="KW-1185">Reference proteome</keyword>
<name>A0ABU6WGP1_9FABA</name>
<reference evidence="4 5" key="1">
    <citation type="journal article" date="2023" name="Plants (Basel)">
        <title>Bridging the Gap: Combining Genomics and Transcriptomics Approaches to Understand Stylosanthes scabra, an Orphan Legume from the Brazilian Caatinga.</title>
        <authorList>
            <person name="Ferreira-Neto J.R.C."/>
            <person name="da Silva M.D."/>
            <person name="Binneck E."/>
            <person name="de Melo N.F."/>
            <person name="da Silva R.H."/>
            <person name="de Melo A.L.T.M."/>
            <person name="Pandolfi V."/>
            <person name="Bustamante F.O."/>
            <person name="Brasileiro-Vidal A.C."/>
            <person name="Benko-Iseppon A.M."/>
        </authorList>
    </citation>
    <scope>NUCLEOTIDE SEQUENCE [LARGE SCALE GENOMIC DNA]</scope>
    <source>
        <tissue evidence="4">Leaves</tissue>
    </source>
</reference>
<feature type="chain" id="PRO_5046394370" description="Bifunctional inhibitor/plant lipid transfer protein/seed storage helical domain-containing protein" evidence="2">
    <location>
        <begin position="25"/>
        <end position="127"/>
    </location>
</feature>
<evidence type="ECO:0000256" key="2">
    <source>
        <dbReference type="SAM" id="SignalP"/>
    </source>
</evidence>
<dbReference type="SMART" id="SM00499">
    <property type="entry name" value="AAI"/>
    <property type="match status" value="1"/>
</dbReference>
<dbReference type="Gene3D" id="1.10.110.10">
    <property type="entry name" value="Plant lipid-transfer and hydrophobic proteins"/>
    <property type="match status" value="1"/>
</dbReference>
<dbReference type="InterPro" id="IPR027923">
    <property type="entry name" value="Hydrophob_seed_dom"/>
</dbReference>
<dbReference type="Proteomes" id="UP001341840">
    <property type="component" value="Unassembled WGS sequence"/>
</dbReference>
<dbReference type="InterPro" id="IPR016140">
    <property type="entry name" value="Bifunc_inhib/LTP/seed_store"/>
</dbReference>